<dbReference type="InterPro" id="IPR025943">
    <property type="entry name" value="Sigma_54_int_dom_ATP-bd_2"/>
</dbReference>
<dbReference type="Gene3D" id="1.10.8.60">
    <property type="match status" value="1"/>
</dbReference>
<evidence type="ECO:0000256" key="3">
    <source>
        <dbReference type="ARBA" id="ARBA00023015"/>
    </source>
</evidence>
<gene>
    <name evidence="7" type="ORF">SAMN05421760_103276</name>
</gene>
<dbReference type="Gene3D" id="3.40.50.300">
    <property type="entry name" value="P-loop containing nucleotide triphosphate hydrolases"/>
    <property type="match status" value="1"/>
</dbReference>
<dbReference type="PROSITE" id="PS00675">
    <property type="entry name" value="SIGMA54_INTERACT_1"/>
    <property type="match status" value="1"/>
</dbReference>
<dbReference type="Pfam" id="PF00158">
    <property type="entry name" value="Sigma54_activat"/>
    <property type="match status" value="1"/>
</dbReference>
<dbReference type="PROSITE" id="PS00688">
    <property type="entry name" value="SIGMA54_INTERACT_3"/>
    <property type="match status" value="1"/>
</dbReference>
<accession>A0A1N7L6R6</accession>
<dbReference type="PANTHER" id="PTHR32071:SF77">
    <property type="entry name" value="TRANSCRIPTIONAL REGULATORY PROTEIN"/>
    <property type="match status" value="1"/>
</dbReference>
<keyword evidence="5" id="KW-0804">Transcription</keyword>
<evidence type="ECO:0000256" key="2">
    <source>
        <dbReference type="ARBA" id="ARBA00022840"/>
    </source>
</evidence>
<dbReference type="PRINTS" id="PR01590">
    <property type="entry name" value="HTHFIS"/>
</dbReference>
<dbReference type="Gene3D" id="1.10.10.60">
    <property type="entry name" value="Homeodomain-like"/>
    <property type="match status" value="1"/>
</dbReference>
<dbReference type="Pfam" id="PF25601">
    <property type="entry name" value="AAA_lid_14"/>
    <property type="match status" value="1"/>
</dbReference>
<dbReference type="InterPro" id="IPR002197">
    <property type="entry name" value="HTH_Fis"/>
</dbReference>
<dbReference type="STRING" id="619304.SAMN05421760_103276"/>
<keyword evidence="2" id="KW-0067">ATP-binding</keyword>
<dbReference type="InterPro" id="IPR009057">
    <property type="entry name" value="Homeodomain-like_sf"/>
</dbReference>
<dbReference type="Pfam" id="PF02954">
    <property type="entry name" value="HTH_8"/>
    <property type="match status" value="1"/>
</dbReference>
<sequence>MHSASQQRRHINTILSYGGHQAMSKSYSPSHDIIGRSWQRCLTEYGLDPSQPRPARIVTHQTLREHQDSVDEFLNVARAGVEQLYTQVSSLGYVLLLSDHRGITVQFLGNKHDDELLHRAGLYLGADWSEQYAGTSAVGTCIQEQQALTCHRVDHFDSSHIGLTCTAAPIKDPSGQLLAVLDISALHSSRTPDSQNFALHLTQLYARLIEDAYFLRRYRHSLIFRCDKSRELVQVNGQLLFALDEQGDILAANSAARALLSQLNLHNQPRVSLPSLLECQWRDILSITYDSKDGTRAFRVSGTQQTLFGMLIEPTPNLMSKPATSQALTTQDEAVPALDCLAADDPAMRQTICLAKRLRDRNVSLLILGETGTGKEVLAQAIHASSQRGNNAFMAVNCAAIPESLIESELFGYAPGTFTGGRAKGAKGLIQQANGGTLFLDEIGDMPLHLQTRLLRVLAEGQVLPLGAVQPIDVDIRVLAATHCNIAQLIAAGRFREDLFYRLNGATLTLPALKARADKHYLIQTLLKRINPTVRLRADAMSALLAYEWPGNIRQLDNTLTFAEAICEADEITVHHLPEECMIHRRENPALLTLRQTAPEYVGASTLEADIQSPEQQALLDTLRHHRWNISAAAKQLNVSRPTVYRRMRQYKIVLPKDM</sequence>
<dbReference type="PROSITE" id="PS50045">
    <property type="entry name" value="SIGMA54_INTERACT_4"/>
    <property type="match status" value="1"/>
</dbReference>
<dbReference type="InterPro" id="IPR058031">
    <property type="entry name" value="AAA_lid_NorR"/>
</dbReference>
<dbReference type="GO" id="GO:0043565">
    <property type="term" value="F:sequence-specific DNA binding"/>
    <property type="evidence" value="ECO:0007669"/>
    <property type="project" value="InterPro"/>
</dbReference>
<evidence type="ECO:0000256" key="1">
    <source>
        <dbReference type="ARBA" id="ARBA00022741"/>
    </source>
</evidence>
<evidence type="ECO:0000256" key="5">
    <source>
        <dbReference type="ARBA" id="ARBA00023163"/>
    </source>
</evidence>
<dbReference type="Proteomes" id="UP000185999">
    <property type="component" value="Unassembled WGS sequence"/>
</dbReference>
<dbReference type="InterPro" id="IPR025944">
    <property type="entry name" value="Sigma_54_int_dom_CS"/>
</dbReference>
<dbReference type="SUPFAM" id="SSF52540">
    <property type="entry name" value="P-loop containing nucleoside triphosphate hydrolases"/>
    <property type="match status" value="1"/>
</dbReference>
<dbReference type="InterPro" id="IPR027417">
    <property type="entry name" value="P-loop_NTPase"/>
</dbReference>
<dbReference type="FunFam" id="3.40.50.300:FF:000006">
    <property type="entry name" value="DNA-binding transcriptional regulator NtrC"/>
    <property type="match status" value="1"/>
</dbReference>
<dbReference type="GO" id="GO:0006355">
    <property type="term" value="P:regulation of DNA-templated transcription"/>
    <property type="evidence" value="ECO:0007669"/>
    <property type="project" value="InterPro"/>
</dbReference>
<keyword evidence="4" id="KW-0238">DNA-binding</keyword>
<dbReference type="GO" id="GO:0005524">
    <property type="term" value="F:ATP binding"/>
    <property type="evidence" value="ECO:0007669"/>
    <property type="project" value="UniProtKB-KW"/>
</dbReference>
<dbReference type="CDD" id="cd00009">
    <property type="entry name" value="AAA"/>
    <property type="match status" value="1"/>
</dbReference>
<dbReference type="AlphaFoldDB" id="A0A1N7L6R6"/>
<name>A0A1N7L6R6_9GAMM</name>
<keyword evidence="3" id="KW-0805">Transcription regulation</keyword>
<dbReference type="InterPro" id="IPR029016">
    <property type="entry name" value="GAF-like_dom_sf"/>
</dbReference>
<evidence type="ECO:0000313" key="7">
    <source>
        <dbReference type="EMBL" id="SIS69514.1"/>
    </source>
</evidence>
<dbReference type="PROSITE" id="PS00676">
    <property type="entry name" value="SIGMA54_INTERACT_2"/>
    <property type="match status" value="1"/>
</dbReference>
<evidence type="ECO:0000313" key="8">
    <source>
        <dbReference type="Proteomes" id="UP000185999"/>
    </source>
</evidence>
<dbReference type="SMART" id="SM00382">
    <property type="entry name" value="AAA"/>
    <property type="match status" value="1"/>
</dbReference>
<dbReference type="RefSeq" id="WP_054340614.1">
    <property type="nucleotide sequence ID" value="NZ_FTOE01000003.1"/>
</dbReference>
<feature type="domain" description="Sigma-54 factor interaction" evidence="6">
    <location>
        <begin position="341"/>
        <end position="565"/>
    </location>
</feature>
<dbReference type="OrthoDB" id="9804019at2"/>
<evidence type="ECO:0000256" key="4">
    <source>
        <dbReference type="ARBA" id="ARBA00023125"/>
    </source>
</evidence>
<organism evidence="7 8">
    <name type="scientific">Neptunomonas antarctica</name>
    <dbReference type="NCBI Taxonomy" id="619304"/>
    <lineage>
        <taxon>Bacteria</taxon>
        <taxon>Pseudomonadati</taxon>
        <taxon>Pseudomonadota</taxon>
        <taxon>Gammaproteobacteria</taxon>
        <taxon>Oceanospirillales</taxon>
        <taxon>Oceanospirillaceae</taxon>
        <taxon>Neptunomonas</taxon>
    </lineage>
</organism>
<dbReference type="Gene3D" id="3.30.450.40">
    <property type="match status" value="1"/>
</dbReference>
<dbReference type="InterPro" id="IPR002078">
    <property type="entry name" value="Sigma_54_int"/>
</dbReference>
<dbReference type="InterPro" id="IPR025662">
    <property type="entry name" value="Sigma_54_int_dom_ATP-bd_1"/>
</dbReference>
<evidence type="ECO:0000259" key="6">
    <source>
        <dbReference type="PROSITE" id="PS50045"/>
    </source>
</evidence>
<proteinExistence type="predicted"/>
<dbReference type="EMBL" id="FTOE01000003">
    <property type="protein sequence ID" value="SIS69514.1"/>
    <property type="molecule type" value="Genomic_DNA"/>
</dbReference>
<dbReference type="SUPFAM" id="SSF46689">
    <property type="entry name" value="Homeodomain-like"/>
    <property type="match status" value="1"/>
</dbReference>
<protein>
    <submittedName>
        <fullName evidence="7">Transcriptional regulator of acetoin/glycerol metabolism</fullName>
    </submittedName>
</protein>
<reference evidence="8" key="1">
    <citation type="submission" date="2017-01" db="EMBL/GenBank/DDBJ databases">
        <authorList>
            <person name="Varghese N."/>
            <person name="Submissions S."/>
        </authorList>
    </citation>
    <scope>NUCLEOTIDE SEQUENCE [LARGE SCALE GENOMIC DNA]</scope>
    <source>
        <strain evidence="8">DSM 22306</strain>
    </source>
</reference>
<keyword evidence="8" id="KW-1185">Reference proteome</keyword>
<keyword evidence="1" id="KW-0547">Nucleotide-binding</keyword>
<dbReference type="SUPFAM" id="SSF55781">
    <property type="entry name" value="GAF domain-like"/>
    <property type="match status" value="1"/>
</dbReference>
<dbReference type="PANTHER" id="PTHR32071">
    <property type="entry name" value="TRANSCRIPTIONAL REGULATORY PROTEIN"/>
    <property type="match status" value="1"/>
</dbReference>
<dbReference type="InterPro" id="IPR003593">
    <property type="entry name" value="AAA+_ATPase"/>
</dbReference>